<evidence type="ECO:0000313" key="1">
    <source>
        <dbReference type="EMBL" id="QGU08652.1"/>
    </source>
</evidence>
<protein>
    <submittedName>
        <fullName evidence="1">Uncharacterized protein</fullName>
    </submittedName>
</protein>
<proteinExistence type="predicted"/>
<dbReference type="KEGG" id="cok:COCCU_13810"/>
<sequence length="313" mass="36804">MFKYPQDLDALRAVVKADESAWQGERTEPWASTHDFWEKNETWPPISREVLNKLPNVELLEDRDRRFTEQHPEVPVADILEALRHFRILDKFHSPGTLFWDQVFHTPRTWSALNIYQEAGRRFLDFEAERYFLRNLIYRREVGDYLIEGNTYGLGNWQLSLPWSVVTSGIVPEGLIRFGQLLNQDSINPQEHNSYRFGSLELKIHDCPSSNPWLLPQTREFLLGIADKWGWYTALDEKYVDLYTFYATCVEPARIDAEGFHKHPLELAATETARMGISLQRLHDLGDERIENIARKFEEAIYREMEFPMADPE</sequence>
<accession>A0A6B8VSS5</accession>
<dbReference type="AlphaFoldDB" id="A0A6B8VSS5"/>
<evidence type="ECO:0000313" key="2">
    <source>
        <dbReference type="Proteomes" id="UP000424462"/>
    </source>
</evidence>
<dbReference type="EMBL" id="CP046455">
    <property type="protein sequence ID" value="QGU08652.1"/>
    <property type="molecule type" value="Genomic_DNA"/>
</dbReference>
<gene>
    <name evidence="1" type="ORF">COCCU_13810</name>
</gene>
<name>A0A6B8VSS5_9CORY</name>
<reference evidence="1 2" key="1">
    <citation type="submission" date="2019-11" db="EMBL/GenBank/DDBJ databases">
        <title>Complete genome sequence of Corynebacterium kalinowskii 1959, a novel Corynebacterium species isolated from soil of a small paddock in Vilsendorf, Germany.</title>
        <authorList>
            <person name="Schaffert L."/>
            <person name="Ruwe M."/>
            <person name="Milse J."/>
            <person name="Hanuschka K."/>
            <person name="Ortseifen V."/>
            <person name="Droste J."/>
            <person name="Brandt D."/>
            <person name="Schlueter L."/>
            <person name="Kutter Y."/>
            <person name="Vinke S."/>
            <person name="Viehoefer P."/>
            <person name="Jacob L."/>
            <person name="Luebke N.-C."/>
            <person name="Schulte-Berndt E."/>
            <person name="Hain C."/>
            <person name="Linder M."/>
            <person name="Schmidt P."/>
            <person name="Wollenschlaeger L."/>
            <person name="Luttermann T."/>
            <person name="Thieme E."/>
            <person name="Hassa J."/>
            <person name="Haak M."/>
            <person name="Wittchen M."/>
            <person name="Mentz A."/>
            <person name="Persicke M."/>
            <person name="Busche T."/>
            <person name="Ruckert C."/>
        </authorList>
    </citation>
    <scope>NUCLEOTIDE SEQUENCE [LARGE SCALE GENOMIC DNA]</scope>
    <source>
        <strain evidence="1 2">2039</strain>
    </source>
</reference>
<organism evidence="1 2">
    <name type="scientific">Corynebacterium occultum</name>
    <dbReference type="NCBI Taxonomy" id="2675219"/>
    <lineage>
        <taxon>Bacteria</taxon>
        <taxon>Bacillati</taxon>
        <taxon>Actinomycetota</taxon>
        <taxon>Actinomycetes</taxon>
        <taxon>Mycobacteriales</taxon>
        <taxon>Corynebacteriaceae</taxon>
        <taxon>Corynebacterium</taxon>
    </lineage>
</organism>
<dbReference type="RefSeq" id="WP_156232325.1">
    <property type="nucleotide sequence ID" value="NZ_CP046455.1"/>
</dbReference>
<keyword evidence="2" id="KW-1185">Reference proteome</keyword>
<dbReference type="Proteomes" id="UP000424462">
    <property type="component" value="Chromosome"/>
</dbReference>